<evidence type="ECO:0000259" key="10">
    <source>
        <dbReference type="Pfam" id="PF00712"/>
    </source>
</evidence>
<comment type="similarity">
    <text evidence="2 9">Belongs to the beta sliding clamp family.</text>
</comment>
<evidence type="ECO:0000313" key="14">
    <source>
        <dbReference type="Proteomes" id="UP000231152"/>
    </source>
</evidence>
<dbReference type="GO" id="GO:0006271">
    <property type="term" value="P:DNA strand elongation involved in DNA replication"/>
    <property type="evidence" value="ECO:0007669"/>
    <property type="project" value="TreeGrafter"/>
</dbReference>
<dbReference type="AlphaFoldDB" id="A0A2M8LE81"/>
<dbReference type="GO" id="GO:0005737">
    <property type="term" value="C:cytoplasm"/>
    <property type="evidence" value="ECO:0007669"/>
    <property type="project" value="UniProtKB-SubCell"/>
</dbReference>
<dbReference type="CDD" id="cd00140">
    <property type="entry name" value="beta_clamp"/>
    <property type="match status" value="1"/>
</dbReference>
<organism evidence="13 14">
    <name type="scientific">Candidatus Uhrbacteria bacterium CG10_big_fil_rev_8_21_14_0_10_48_11</name>
    <dbReference type="NCBI Taxonomy" id="1975037"/>
    <lineage>
        <taxon>Bacteria</taxon>
        <taxon>Candidatus Uhriibacteriota</taxon>
    </lineage>
</organism>
<dbReference type="GO" id="GO:0003887">
    <property type="term" value="F:DNA-directed DNA polymerase activity"/>
    <property type="evidence" value="ECO:0007669"/>
    <property type="project" value="UniProtKB-UniRule"/>
</dbReference>
<comment type="caution">
    <text evidence="13">The sequence shown here is derived from an EMBL/GenBank/DDBJ whole genome shotgun (WGS) entry which is preliminary data.</text>
</comment>
<protein>
    <recommendedName>
        <fullName evidence="9">Beta sliding clamp</fullName>
    </recommendedName>
</protein>
<dbReference type="InterPro" id="IPR022635">
    <property type="entry name" value="DNA_polIII_beta_C"/>
</dbReference>
<comment type="subunit">
    <text evidence="9">Forms a ring-shaped head-to-tail homodimer around DNA.</text>
</comment>
<dbReference type="Proteomes" id="UP000231152">
    <property type="component" value="Unassembled WGS sequence"/>
</dbReference>
<dbReference type="PIRSF" id="PIRSF000804">
    <property type="entry name" value="DNA_pol_III_b"/>
    <property type="match status" value="1"/>
</dbReference>
<dbReference type="SMART" id="SM00480">
    <property type="entry name" value="POL3Bc"/>
    <property type="match status" value="1"/>
</dbReference>
<evidence type="ECO:0000256" key="2">
    <source>
        <dbReference type="ARBA" id="ARBA00010752"/>
    </source>
</evidence>
<evidence type="ECO:0000256" key="3">
    <source>
        <dbReference type="ARBA" id="ARBA00022490"/>
    </source>
</evidence>
<dbReference type="InterPro" id="IPR001001">
    <property type="entry name" value="DNA_polIII_beta"/>
</dbReference>
<dbReference type="Gene3D" id="3.70.10.10">
    <property type="match status" value="1"/>
</dbReference>
<dbReference type="GO" id="GO:0003677">
    <property type="term" value="F:DNA binding"/>
    <property type="evidence" value="ECO:0007669"/>
    <property type="project" value="UniProtKB-UniRule"/>
</dbReference>
<dbReference type="Gene3D" id="3.10.150.10">
    <property type="entry name" value="DNA Polymerase III, subunit A, domain 2"/>
    <property type="match status" value="1"/>
</dbReference>
<evidence type="ECO:0000256" key="7">
    <source>
        <dbReference type="ARBA" id="ARBA00022932"/>
    </source>
</evidence>
<evidence type="ECO:0000256" key="9">
    <source>
        <dbReference type="PIRNR" id="PIRNR000804"/>
    </source>
</evidence>
<evidence type="ECO:0000256" key="8">
    <source>
        <dbReference type="ARBA" id="ARBA00023125"/>
    </source>
</evidence>
<keyword evidence="8" id="KW-0238">DNA-binding</keyword>
<dbReference type="SUPFAM" id="SSF55979">
    <property type="entry name" value="DNA clamp"/>
    <property type="match status" value="3"/>
</dbReference>
<evidence type="ECO:0000256" key="1">
    <source>
        <dbReference type="ARBA" id="ARBA00004496"/>
    </source>
</evidence>
<accession>A0A2M8LE81</accession>
<keyword evidence="6 9" id="KW-0235">DNA replication</keyword>
<evidence type="ECO:0000256" key="4">
    <source>
        <dbReference type="ARBA" id="ARBA00022679"/>
    </source>
</evidence>
<evidence type="ECO:0000313" key="13">
    <source>
        <dbReference type="EMBL" id="PJE75735.1"/>
    </source>
</evidence>
<dbReference type="Pfam" id="PF00712">
    <property type="entry name" value="DNA_pol3_beta"/>
    <property type="match status" value="1"/>
</dbReference>
<feature type="domain" description="DNA polymerase III beta sliding clamp central" evidence="11">
    <location>
        <begin position="182"/>
        <end position="297"/>
    </location>
</feature>
<gene>
    <name evidence="13" type="primary">dnaN</name>
    <name evidence="13" type="ORF">COV04_03140</name>
</gene>
<sequence>MINLSQTANLPTTYKQPISLFYPHHNNKINQKNSIINSFPLFYNAYCYYYFLYMKFSCLKENLSVGVSSVGHVALRSGGLPILHNIFFSSGDAGLHLSATNLEIGIEHTVRGKLEEAGECLVSAKLLLDLLPLLPEGQLYLENTKNGLVITTNDTTSTLRVTPPTDFPLIPRVENKKGEFSLPQPIIQEVLEKTVLAIGRVEQRPQFGGVYFSFKENLLTAAATDGYRLAEAVVPLSGGSYVGSIIIPGQTIEEVIRLFSTNTDDAAITFVVGDNQVNITVGATALTSRLIEGDFPDYEALFPTETTPLTVSPIALTKAIKATTLFSRSGIADITLNPQTEGKIEIFSESGEIGSHHTSVTSSGEVKNTNPVVLNAKFFMDGLGACGNDATVALHGPERPVLISPVSQGAVRYRYLIMPIRE</sequence>
<keyword evidence="4 9" id="KW-0808">Transferase</keyword>
<keyword evidence="7 9" id="KW-0239">DNA-directed DNA polymerase</keyword>
<keyword evidence="3 9" id="KW-0963">Cytoplasm</keyword>
<comment type="subcellular location">
    <subcellularLocation>
        <location evidence="1 9">Cytoplasm</location>
    </subcellularLocation>
</comment>
<dbReference type="PANTHER" id="PTHR30478">
    <property type="entry name" value="DNA POLYMERASE III SUBUNIT BETA"/>
    <property type="match status" value="1"/>
</dbReference>
<proteinExistence type="inferred from homology"/>
<evidence type="ECO:0000259" key="12">
    <source>
        <dbReference type="Pfam" id="PF02768"/>
    </source>
</evidence>
<name>A0A2M8LE81_9BACT</name>
<feature type="domain" description="DNA polymerase III beta sliding clamp N-terminal" evidence="10">
    <location>
        <begin position="54"/>
        <end position="171"/>
    </location>
</feature>
<evidence type="ECO:0000259" key="11">
    <source>
        <dbReference type="Pfam" id="PF02767"/>
    </source>
</evidence>
<dbReference type="PANTHER" id="PTHR30478:SF0">
    <property type="entry name" value="BETA SLIDING CLAMP"/>
    <property type="match status" value="1"/>
</dbReference>
<dbReference type="InterPro" id="IPR022637">
    <property type="entry name" value="DNA_polIII_beta_cen"/>
</dbReference>
<dbReference type="Pfam" id="PF02768">
    <property type="entry name" value="DNA_pol3_beta_3"/>
    <property type="match status" value="1"/>
</dbReference>
<dbReference type="InterPro" id="IPR046938">
    <property type="entry name" value="DNA_clamp_sf"/>
</dbReference>
<dbReference type="InterPro" id="IPR022634">
    <property type="entry name" value="DNA_polIII_beta_N"/>
</dbReference>
<feature type="domain" description="DNA polymerase III beta sliding clamp C-terminal" evidence="12">
    <location>
        <begin position="301"/>
        <end position="421"/>
    </location>
</feature>
<dbReference type="NCBIfam" id="TIGR00663">
    <property type="entry name" value="dnan"/>
    <property type="match status" value="1"/>
</dbReference>
<dbReference type="GO" id="GO:0008408">
    <property type="term" value="F:3'-5' exonuclease activity"/>
    <property type="evidence" value="ECO:0007669"/>
    <property type="project" value="InterPro"/>
</dbReference>
<reference evidence="13 14" key="1">
    <citation type="submission" date="2017-09" db="EMBL/GenBank/DDBJ databases">
        <title>Depth-based differentiation of microbial function through sediment-hosted aquifers and enrichment of novel symbionts in the deep terrestrial subsurface.</title>
        <authorList>
            <person name="Probst A.J."/>
            <person name="Ladd B."/>
            <person name="Jarett J.K."/>
            <person name="Geller-Mcgrath D.E."/>
            <person name="Sieber C.M."/>
            <person name="Emerson J.B."/>
            <person name="Anantharaman K."/>
            <person name="Thomas B.C."/>
            <person name="Malmstrom R."/>
            <person name="Stieglmeier M."/>
            <person name="Klingl A."/>
            <person name="Woyke T."/>
            <person name="Ryan C.M."/>
            <person name="Banfield J.F."/>
        </authorList>
    </citation>
    <scope>NUCLEOTIDE SEQUENCE [LARGE SCALE GENOMIC DNA]</scope>
    <source>
        <strain evidence="13">CG10_big_fil_rev_8_21_14_0_10_48_11</strain>
    </source>
</reference>
<comment type="function">
    <text evidence="9">Confers DNA tethering and processivity to DNA polymerases and other proteins. Acts as a clamp, forming a ring around DNA (a reaction catalyzed by the clamp-loading complex) which diffuses in an ATP-independent manner freely and bidirectionally along dsDNA. Initially characterized for its ability to contact the catalytic subunit of DNA polymerase III (Pol III), a complex, multichain enzyme responsible for most of the replicative synthesis in bacteria; Pol III exhibits 3'-5' exonuclease proofreading activity. The beta chain is required for initiation of replication as well as for processivity of DNA replication.</text>
</comment>
<dbReference type="Pfam" id="PF02767">
    <property type="entry name" value="DNA_pol3_beta_2"/>
    <property type="match status" value="1"/>
</dbReference>
<dbReference type="GO" id="GO:0009360">
    <property type="term" value="C:DNA polymerase III complex"/>
    <property type="evidence" value="ECO:0007669"/>
    <property type="project" value="InterPro"/>
</dbReference>
<dbReference type="EMBL" id="PFET01000010">
    <property type="protein sequence ID" value="PJE75735.1"/>
    <property type="molecule type" value="Genomic_DNA"/>
</dbReference>
<keyword evidence="5 9" id="KW-0548">Nucleotidyltransferase</keyword>
<evidence type="ECO:0000256" key="5">
    <source>
        <dbReference type="ARBA" id="ARBA00022695"/>
    </source>
</evidence>
<evidence type="ECO:0000256" key="6">
    <source>
        <dbReference type="ARBA" id="ARBA00022705"/>
    </source>
</evidence>